<sequence length="62" mass="6517">AIFANGVGASGLTSIFVPPRLSKWYSDSAPIAVSRGGAVNPIVASRGRSLLDSRARPHVQWV</sequence>
<evidence type="ECO:0000313" key="2">
    <source>
        <dbReference type="Proteomes" id="UP000076858"/>
    </source>
</evidence>
<feature type="non-terminal residue" evidence="1">
    <location>
        <position position="1"/>
    </location>
</feature>
<dbReference type="AlphaFoldDB" id="A0A168EMY4"/>
<comment type="caution">
    <text evidence="1">The sequence shown here is derived from an EMBL/GenBank/DDBJ whole genome shotgun (WGS) entry which is preliminary data.</text>
</comment>
<protein>
    <submittedName>
        <fullName evidence="1">Uncharacterized protein</fullName>
    </submittedName>
</protein>
<gene>
    <name evidence="1" type="ORF">APZ42_003593</name>
</gene>
<keyword evidence="2" id="KW-1185">Reference proteome</keyword>
<name>A0A168EMY4_9CRUS</name>
<reference evidence="1 2" key="1">
    <citation type="submission" date="2016-03" db="EMBL/GenBank/DDBJ databases">
        <title>EvidentialGene: Evidence-directed Construction of Genes on Genomes.</title>
        <authorList>
            <person name="Gilbert D.G."/>
            <person name="Choi J.-H."/>
            <person name="Mockaitis K."/>
            <person name="Colbourne J."/>
            <person name="Pfrender M."/>
        </authorList>
    </citation>
    <scope>NUCLEOTIDE SEQUENCE [LARGE SCALE GENOMIC DNA]</scope>
    <source>
        <strain evidence="1 2">Xinb3</strain>
        <tissue evidence="1">Complete organism</tissue>
    </source>
</reference>
<accession>A0A168EMY4</accession>
<evidence type="ECO:0000313" key="1">
    <source>
        <dbReference type="EMBL" id="KZS00209.1"/>
    </source>
</evidence>
<feature type="non-terminal residue" evidence="1">
    <location>
        <position position="62"/>
    </location>
</feature>
<organism evidence="1 2">
    <name type="scientific">Daphnia magna</name>
    <dbReference type="NCBI Taxonomy" id="35525"/>
    <lineage>
        <taxon>Eukaryota</taxon>
        <taxon>Metazoa</taxon>
        <taxon>Ecdysozoa</taxon>
        <taxon>Arthropoda</taxon>
        <taxon>Crustacea</taxon>
        <taxon>Branchiopoda</taxon>
        <taxon>Diplostraca</taxon>
        <taxon>Cladocera</taxon>
        <taxon>Anomopoda</taxon>
        <taxon>Daphniidae</taxon>
        <taxon>Daphnia</taxon>
    </lineage>
</organism>
<dbReference type="EMBL" id="LRGB01011264">
    <property type="protein sequence ID" value="KZS00209.1"/>
    <property type="molecule type" value="Genomic_DNA"/>
</dbReference>
<dbReference type="Proteomes" id="UP000076858">
    <property type="component" value="Unassembled WGS sequence"/>
</dbReference>
<proteinExistence type="predicted"/>